<dbReference type="EMBL" id="SWOV01000037">
    <property type="protein sequence ID" value="NFF88720.1"/>
    <property type="molecule type" value="Genomic_DNA"/>
</dbReference>
<name>A0A0M1M2E4_CLOBO</name>
<dbReference type="OrthoDB" id="9798761at2"/>
<evidence type="ECO:0000313" key="3">
    <source>
        <dbReference type="Proteomes" id="UP000476820"/>
    </source>
</evidence>
<evidence type="ECO:0000313" key="2">
    <source>
        <dbReference type="EMBL" id="NFF88720.1"/>
    </source>
</evidence>
<protein>
    <submittedName>
        <fullName evidence="2">DUF262 domain-containing protein</fullName>
    </submittedName>
</protein>
<gene>
    <name evidence="2" type="ORF">FC774_12715</name>
</gene>
<feature type="domain" description="GmrSD restriction endonucleases N-terminal" evidence="1">
    <location>
        <begin position="11"/>
        <end position="198"/>
    </location>
</feature>
<dbReference type="Pfam" id="PF03235">
    <property type="entry name" value="GmrSD_N"/>
    <property type="match status" value="1"/>
</dbReference>
<reference evidence="2 3" key="1">
    <citation type="submission" date="2019-04" db="EMBL/GenBank/DDBJ databases">
        <title>Genome sequencing of Clostridium botulinum Groups I-IV and Clostridium butyricum.</title>
        <authorList>
            <person name="Brunt J."/>
            <person name="Van Vliet A.H.M."/>
            <person name="Stringer S.C."/>
            <person name="Carter A.T."/>
            <person name="Peck M.W."/>
        </authorList>
    </citation>
    <scope>NUCLEOTIDE SEQUENCE [LARGE SCALE GENOMIC DNA]</scope>
    <source>
        <strain evidence="2 3">1605</strain>
    </source>
</reference>
<dbReference type="PANTHER" id="PTHR35149:SF2">
    <property type="entry name" value="DUF262 DOMAIN-CONTAINING PROTEIN"/>
    <property type="match status" value="1"/>
</dbReference>
<evidence type="ECO:0000259" key="1">
    <source>
        <dbReference type="Pfam" id="PF03235"/>
    </source>
</evidence>
<dbReference type="PANTHER" id="PTHR35149">
    <property type="entry name" value="SLL5132 PROTEIN"/>
    <property type="match status" value="1"/>
</dbReference>
<comment type="caution">
    <text evidence="2">The sequence shown here is derived from an EMBL/GenBank/DDBJ whole genome shotgun (WGS) entry which is preliminary data.</text>
</comment>
<accession>A0A0M1M2E4</accession>
<dbReference type="RefSeq" id="WP_053532473.1">
    <property type="nucleotide sequence ID" value="NZ_LFPA01000150.1"/>
</dbReference>
<sequence length="1291" mass="153688">MGTKSDLLTLEQLIEQLKQKQVIIPLLQRNYKWGISSDNSENKEATVGKLFYDIWEAKRSEKDEYTIGMTTFYEKENRIQIIDGQQRMISLSLIAKALEKYSEFAQITFERDENEERKKFLVNEQDNYEGRSADVLHMKTAFQYLQDNCFKEWTKEAKNEFYQWMIKHVKIISRYTENEPLQEFLCLNEKKTPFSSTDYDRAYQLKYQSGKQNISPAMIIKEHNEIQKFLYTDENIFKLIKIGYKELPNRMDLLFEKMIRSMGDKVKAKVDKLSSYYDDIDKRENRESDYEKAYKYLKLCHKVLRSIRQELEERENSKLNVNVHNAVMMLHEVDPDFKFFDLIDVNDEEKSFEKKIKERFNLLGETYGRMSQNKNAFMQSQLDCDLIKSRSKSGDINSSSYREMEQYVSSTISNIFDEKIKITEELIEKGKNYSQLVKGGKKSFKEILELSEIKQIIVPSIQRDYTLGSNKEYLMTLLFDISKEFIRSKLPKISKYEKGTAALVAYNCLSEGSLWPMPEMHYYTYYNEKDLAAYSGLYLKAGYSSRNEFYSDSRDRVGKERLVYKIKSLEDKLKLEDDDIIKIKNSKFFENKSLDERKLDFLFSVIFGYLEDRGNFYLYDGQQRIVTLVYLSAYLINENYYSVNEDEKKLYDEYILLLNKFRFEERKEANKLLHLLLNGNSDQIKLETLKKYVVDHSTYSIVQMLETYENHHNAYGKEILSFNIKYLMEHIIFEFAVIQEASVADQMYMDLNSKNEPLTIYENYKAELVYILSQRFTKLYTESWKKQIDNNFLNVCYKSLQDLNESNPAWNKERANKAEELEIIIIHWCFKMACMEYGVEIDSIESKTRLKWMENDKAEDIIRCAGTILNKKVFTDSGIISSFDKVGKDKADKLVKTEFSLYEFLQWHNLRYEEKNFDYAYSKVGDEKVRIYNLNEDELVWLANYLIKLFKKKDSNLKESEMIKYLLGKYHMQWENGYLEADMLSTIPNFYTIDNNAITVNEDKIDKALNYFDDTYLCNSTDENIINWLEYIYAVKINQRLNISLYDKVRNWEYAENNMNVFEPFSTDDKKLAAEKFDGNYEMFVYYNEKIKEFQGDGVKLDSKIESQDDIVKCLINMMSEKHLKLSRMKNMNEPEKEVNCKVSINYSKNNKIYEAIKSYINNVPTSSSIIRSLVDEIIKNYYIQNNNENVKFYEWKQDELKYVLVQEMTIGSFKLDSICLKNLFDIFKSKKNTDENLLKYVWTTYKDNKEKWLKNNLNKFDYDRALEIISFDAESVKSKWKEYYSVLPHD</sequence>
<dbReference type="Proteomes" id="UP000476820">
    <property type="component" value="Unassembled WGS sequence"/>
</dbReference>
<proteinExistence type="predicted"/>
<organism evidence="2 3">
    <name type="scientific">Clostridium botulinum</name>
    <dbReference type="NCBI Taxonomy" id="1491"/>
    <lineage>
        <taxon>Bacteria</taxon>
        <taxon>Bacillati</taxon>
        <taxon>Bacillota</taxon>
        <taxon>Clostridia</taxon>
        <taxon>Eubacteriales</taxon>
        <taxon>Clostridiaceae</taxon>
        <taxon>Clostridium</taxon>
    </lineage>
</organism>
<dbReference type="InterPro" id="IPR004919">
    <property type="entry name" value="GmrSD_N"/>
</dbReference>